<sequence>MQIYVRFGDCPEGRSYNDDADTYEAGVSVYKAILNDWDELSLILPNEESAATVEMLLCDRPVYRVEGRLLETVGGDGEPLIADAVLTLMEDVDGTLLPYSIEESA</sequence>
<evidence type="ECO:0000313" key="1">
    <source>
        <dbReference type="EMBL" id="MFC7603635.1"/>
    </source>
</evidence>
<organism evidence="1 2">
    <name type="scientific">Streptosporangium amethystogenes subsp. fukuiense</name>
    <dbReference type="NCBI Taxonomy" id="698418"/>
    <lineage>
        <taxon>Bacteria</taxon>
        <taxon>Bacillati</taxon>
        <taxon>Actinomycetota</taxon>
        <taxon>Actinomycetes</taxon>
        <taxon>Streptosporangiales</taxon>
        <taxon>Streptosporangiaceae</taxon>
        <taxon>Streptosporangium</taxon>
    </lineage>
</organism>
<keyword evidence="2" id="KW-1185">Reference proteome</keyword>
<protein>
    <submittedName>
        <fullName evidence="1">Uncharacterized protein</fullName>
    </submittedName>
</protein>
<accession>A0ABW2T666</accession>
<dbReference type="Proteomes" id="UP001596514">
    <property type="component" value="Unassembled WGS sequence"/>
</dbReference>
<reference evidence="2" key="1">
    <citation type="journal article" date="2019" name="Int. J. Syst. Evol. Microbiol.">
        <title>The Global Catalogue of Microorganisms (GCM) 10K type strain sequencing project: providing services to taxonomists for standard genome sequencing and annotation.</title>
        <authorList>
            <consortium name="The Broad Institute Genomics Platform"/>
            <consortium name="The Broad Institute Genome Sequencing Center for Infectious Disease"/>
            <person name="Wu L."/>
            <person name="Ma J."/>
        </authorList>
    </citation>
    <scope>NUCLEOTIDE SEQUENCE [LARGE SCALE GENOMIC DNA]</scope>
    <source>
        <strain evidence="2">JCM 10083</strain>
    </source>
</reference>
<name>A0ABW2T666_9ACTN</name>
<evidence type="ECO:0000313" key="2">
    <source>
        <dbReference type="Proteomes" id="UP001596514"/>
    </source>
</evidence>
<gene>
    <name evidence="1" type="ORF">ACFQVD_26325</name>
</gene>
<comment type="caution">
    <text evidence="1">The sequence shown here is derived from an EMBL/GenBank/DDBJ whole genome shotgun (WGS) entry which is preliminary data.</text>
</comment>
<dbReference type="RefSeq" id="WP_343982128.1">
    <property type="nucleotide sequence ID" value="NZ_BAAAGK010000233.1"/>
</dbReference>
<proteinExistence type="predicted"/>
<dbReference type="EMBL" id="JBHTEE010000001">
    <property type="protein sequence ID" value="MFC7603635.1"/>
    <property type="molecule type" value="Genomic_DNA"/>
</dbReference>